<reference evidence="2" key="3">
    <citation type="submission" date="2015-04" db="UniProtKB">
        <authorList>
            <consortium name="EnsemblPlants"/>
        </authorList>
    </citation>
    <scope>IDENTIFICATION</scope>
    <source>
        <strain evidence="2">cv. Jemalong A17</strain>
    </source>
</reference>
<dbReference type="PaxDb" id="3880-AES79688"/>
<reference evidence="1 3" key="1">
    <citation type="journal article" date="2011" name="Nature">
        <title>The Medicago genome provides insight into the evolution of rhizobial symbioses.</title>
        <authorList>
            <person name="Young N.D."/>
            <person name="Debelle F."/>
            <person name="Oldroyd G.E."/>
            <person name="Geurts R."/>
            <person name="Cannon S.B."/>
            <person name="Udvardi M.K."/>
            <person name="Benedito V.A."/>
            <person name="Mayer K.F."/>
            <person name="Gouzy J."/>
            <person name="Schoof H."/>
            <person name="Van de Peer Y."/>
            <person name="Proost S."/>
            <person name="Cook D.R."/>
            <person name="Meyers B.C."/>
            <person name="Spannagl M."/>
            <person name="Cheung F."/>
            <person name="De Mita S."/>
            <person name="Krishnakumar V."/>
            <person name="Gundlach H."/>
            <person name="Zhou S."/>
            <person name="Mudge J."/>
            <person name="Bharti A.K."/>
            <person name="Murray J.D."/>
            <person name="Naoumkina M.A."/>
            <person name="Rosen B."/>
            <person name="Silverstein K.A."/>
            <person name="Tang H."/>
            <person name="Rombauts S."/>
            <person name="Zhao P.X."/>
            <person name="Zhou P."/>
            <person name="Barbe V."/>
            <person name="Bardou P."/>
            <person name="Bechner M."/>
            <person name="Bellec A."/>
            <person name="Berger A."/>
            <person name="Berges H."/>
            <person name="Bidwell S."/>
            <person name="Bisseling T."/>
            <person name="Choisne N."/>
            <person name="Couloux A."/>
            <person name="Denny R."/>
            <person name="Deshpande S."/>
            <person name="Dai X."/>
            <person name="Doyle J.J."/>
            <person name="Dudez A.M."/>
            <person name="Farmer A.D."/>
            <person name="Fouteau S."/>
            <person name="Franken C."/>
            <person name="Gibelin C."/>
            <person name="Gish J."/>
            <person name="Goldstein S."/>
            <person name="Gonzalez A.J."/>
            <person name="Green P.J."/>
            <person name="Hallab A."/>
            <person name="Hartog M."/>
            <person name="Hua A."/>
            <person name="Humphray S.J."/>
            <person name="Jeong D.H."/>
            <person name="Jing Y."/>
            <person name="Jocker A."/>
            <person name="Kenton S.M."/>
            <person name="Kim D.J."/>
            <person name="Klee K."/>
            <person name="Lai H."/>
            <person name="Lang C."/>
            <person name="Lin S."/>
            <person name="Macmil S.L."/>
            <person name="Magdelenat G."/>
            <person name="Matthews L."/>
            <person name="McCorrison J."/>
            <person name="Monaghan E.L."/>
            <person name="Mun J.H."/>
            <person name="Najar F.Z."/>
            <person name="Nicholson C."/>
            <person name="Noirot C."/>
            <person name="O'Bleness M."/>
            <person name="Paule C.R."/>
            <person name="Poulain J."/>
            <person name="Prion F."/>
            <person name="Qin B."/>
            <person name="Qu C."/>
            <person name="Retzel E.F."/>
            <person name="Riddle C."/>
            <person name="Sallet E."/>
            <person name="Samain S."/>
            <person name="Samson N."/>
            <person name="Sanders I."/>
            <person name="Saurat O."/>
            <person name="Scarpelli C."/>
            <person name="Schiex T."/>
            <person name="Segurens B."/>
            <person name="Severin A.J."/>
            <person name="Sherrier D.J."/>
            <person name="Shi R."/>
            <person name="Sims S."/>
            <person name="Singer S.R."/>
            <person name="Sinharoy S."/>
            <person name="Sterck L."/>
            <person name="Viollet A."/>
            <person name="Wang B.B."/>
            <person name="Wang K."/>
            <person name="Wang M."/>
            <person name="Wang X."/>
            <person name="Warfsmann J."/>
            <person name="Weissenbach J."/>
            <person name="White D.D."/>
            <person name="White J.D."/>
            <person name="Wiley G.B."/>
            <person name="Wincker P."/>
            <person name="Xing Y."/>
            <person name="Yang L."/>
            <person name="Yao Z."/>
            <person name="Ying F."/>
            <person name="Zhai J."/>
            <person name="Zhou L."/>
            <person name="Zuber A."/>
            <person name="Denarie J."/>
            <person name="Dixon R.A."/>
            <person name="May G.D."/>
            <person name="Schwartz D.C."/>
            <person name="Rogers J."/>
            <person name="Quetier F."/>
            <person name="Town C.D."/>
            <person name="Roe B.A."/>
        </authorList>
    </citation>
    <scope>NUCLEOTIDE SEQUENCE [LARGE SCALE GENOMIC DNA]</scope>
    <source>
        <strain evidence="1">A17</strain>
        <strain evidence="2 3">cv. Jemalong A17</strain>
    </source>
</reference>
<proteinExistence type="predicted"/>
<dbReference type="Proteomes" id="UP000002051">
    <property type="component" value="Unassembled WGS sequence"/>
</dbReference>
<keyword evidence="3" id="KW-1185">Reference proteome</keyword>
<accession>G7KV23</accession>
<keyword evidence="1" id="KW-0808">Transferase</keyword>
<evidence type="ECO:0000313" key="1">
    <source>
        <dbReference type="EMBL" id="AES79688.1"/>
    </source>
</evidence>
<protein>
    <submittedName>
        <fullName evidence="1">Receptor for activated C kinase 1C, putative</fullName>
    </submittedName>
</protein>
<organism evidence="1 3">
    <name type="scientific">Medicago truncatula</name>
    <name type="common">Barrel medic</name>
    <name type="synonym">Medicago tribuloides</name>
    <dbReference type="NCBI Taxonomy" id="3880"/>
    <lineage>
        <taxon>Eukaryota</taxon>
        <taxon>Viridiplantae</taxon>
        <taxon>Streptophyta</taxon>
        <taxon>Embryophyta</taxon>
        <taxon>Tracheophyta</taxon>
        <taxon>Spermatophyta</taxon>
        <taxon>Magnoliopsida</taxon>
        <taxon>eudicotyledons</taxon>
        <taxon>Gunneridae</taxon>
        <taxon>Pentapetalae</taxon>
        <taxon>rosids</taxon>
        <taxon>fabids</taxon>
        <taxon>Fabales</taxon>
        <taxon>Fabaceae</taxon>
        <taxon>Papilionoideae</taxon>
        <taxon>50 kb inversion clade</taxon>
        <taxon>NPAAA clade</taxon>
        <taxon>Hologalegina</taxon>
        <taxon>IRL clade</taxon>
        <taxon>Trifolieae</taxon>
        <taxon>Medicago</taxon>
    </lineage>
</organism>
<dbReference type="EnsemblPlants" id="AES79688">
    <property type="protein sequence ID" value="AES79688"/>
    <property type="gene ID" value="MTR_7g071230"/>
</dbReference>
<dbReference type="GO" id="GO:0016301">
    <property type="term" value="F:kinase activity"/>
    <property type="evidence" value="ECO:0007669"/>
    <property type="project" value="UniProtKB-KW"/>
</dbReference>
<evidence type="ECO:0000313" key="2">
    <source>
        <dbReference type="EnsemblPlants" id="AES79688"/>
    </source>
</evidence>
<name>G7KV23_MEDTR</name>
<keyword evidence="1" id="KW-0675">Receptor</keyword>
<dbReference type="AlphaFoldDB" id="G7KV23"/>
<dbReference type="EMBL" id="CM001223">
    <property type="protein sequence ID" value="AES79688.1"/>
    <property type="molecule type" value="Genomic_DNA"/>
</dbReference>
<gene>
    <name evidence="1" type="ordered locus">MTR_7g071230</name>
</gene>
<keyword evidence="1" id="KW-0418">Kinase</keyword>
<sequence>MIKFLELDALIVCTSGGKDGMILLWEQWLKKEDFILLMLVLLFMPSPNRYWLCATTVWICQHCIVSFGVVIFCTSVLFENSGMELVYCTRIPFKTL</sequence>
<dbReference type="HOGENOM" id="CLU_2362945_0_0_1"/>
<reference evidence="1 3" key="2">
    <citation type="journal article" date="2014" name="BMC Genomics">
        <title>An improved genome release (version Mt4.0) for the model legume Medicago truncatula.</title>
        <authorList>
            <person name="Tang H."/>
            <person name="Krishnakumar V."/>
            <person name="Bidwell S."/>
            <person name="Rosen B."/>
            <person name="Chan A."/>
            <person name="Zhou S."/>
            <person name="Gentzbittel L."/>
            <person name="Childs K.L."/>
            <person name="Yandell M."/>
            <person name="Gundlach H."/>
            <person name="Mayer K.F."/>
            <person name="Schwartz D.C."/>
            <person name="Town C.D."/>
        </authorList>
    </citation>
    <scope>GENOME REANNOTATION</scope>
    <source>
        <strain evidence="2 3">cv. Jemalong A17</strain>
    </source>
</reference>
<evidence type="ECO:0000313" key="3">
    <source>
        <dbReference type="Proteomes" id="UP000002051"/>
    </source>
</evidence>